<evidence type="ECO:0000313" key="2">
    <source>
        <dbReference type="Proteomes" id="UP001499989"/>
    </source>
</evidence>
<evidence type="ECO:0000313" key="1">
    <source>
        <dbReference type="EMBL" id="GAA2705088.1"/>
    </source>
</evidence>
<accession>A0ABN3TIB2</accession>
<gene>
    <name evidence="1" type="ORF">GCM10010310_79720</name>
</gene>
<protein>
    <submittedName>
        <fullName evidence="1">Uncharacterized protein</fullName>
    </submittedName>
</protein>
<dbReference type="EMBL" id="BAAASK010000055">
    <property type="protein sequence ID" value="GAA2705088.1"/>
    <property type="molecule type" value="Genomic_DNA"/>
</dbReference>
<reference evidence="1 2" key="1">
    <citation type="journal article" date="2019" name="Int. J. Syst. Evol. Microbiol.">
        <title>The Global Catalogue of Microorganisms (GCM) 10K type strain sequencing project: providing services to taxonomists for standard genome sequencing and annotation.</title>
        <authorList>
            <consortium name="The Broad Institute Genomics Platform"/>
            <consortium name="The Broad Institute Genome Sequencing Center for Infectious Disease"/>
            <person name="Wu L."/>
            <person name="Ma J."/>
        </authorList>
    </citation>
    <scope>NUCLEOTIDE SEQUENCE [LARGE SCALE GENOMIC DNA]</scope>
    <source>
        <strain evidence="1 2">JCM 4531</strain>
    </source>
</reference>
<name>A0ABN3TIB2_9ACTN</name>
<dbReference type="Proteomes" id="UP001499989">
    <property type="component" value="Unassembled WGS sequence"/>
</dbReference>
<proteinExistence type="predicted"/>
<organism evidence="1 2">
    <name type="scientific">Streptomyces violaceolatus</name>
    <dbReference type="NCBI Taxonomy" id="67378"/>
    <lineage>
        <taxon>Bacteria</taxon>
        <taxon>Bacillati</taxon>
        <taxon>Actinomycetota</taxon>
        <taxon>Actinomycetes</taxon>
        <taxon>Kitasatosporales</taxon>
        <taxon>Streptomycetaceae</taxon>
        <taxon>Streptomyces</taxon>
        <taxon>Streptomyces violaceoruber group</taxon>
    </lineage>
</organism>
<sequence length="142" mass="16040">MPYCSLNEGGRMACDTAEAKAEMYGITFPAWHGKHYVTLAELLVRLGSFGLDLTWRIEFDEIVDPRCVELQRRSADTGMDTLTLLSLTTPFLQLIDAEARGFAEDELVLVLTEFDSSSWDVRAVDERVLSELRHHYPGAEDL</sequence>
<keyword evidence="2" id="KW-1185">Reference proteome</keyword>
<comment type="caution">
    <text evidence="1">The sequence shown here is derived from an EMBL/GenBank/DDBJ whole genome shotgun (WGS) entry which is preliminary data.</text>
</comment>